<dbReference type="InterPro" id="IPR043325">
    <property type="entry name" value="LTSS"/>
</dbReference>
<dbReference type="InterPro" id="IPR036312">
    <property type="entry name" value="Bifun_inhib/LTP/seed_sf"/>
</dbReference>
<comment type="subcellular location">
    <subcellularLocation>
        <location evidence="1">Cell membrane</location>
        <topology evidence="1">Lipid-anchor</topology>
        <topology evidence="1">GPI-anchor</topology>
    </subcellularLocation>
</comment>
<keyword evidence="5 10" id="KW-0732">Signal</keyword>
<keyword evidence="6" id="KW-1015">Disulfide bond</keyword>
<evidence type="ECO:0000256" key="7">
    <source>
        <dbReference type="ARBA" id="ARBA00023180"/>
    </source>
</evidence>
<feature type="signal peptide" evidence="10">
    <location>
        <begin position="1"/>
        <end position="29"/>
    </location>
</feature>
<dbReference type="GO" id="GO:0005886">
    <property type="term" value="C:plasma membrane"/>
    <property type="evidence" value="ECO:0007669"/>
    <property type="project" value="UniProtKB-SubCell"/>
</dbReference>
<organism evidence="12 13">
    <name type="scientific">Rhododendron simsii</name>
    <name type="common">Sims's rhododendron</name>
    <dbReference type="NCBI Taxonomy" id="118357"/>
    <lineage>
        <taxon>Eukaryota</taxon>
        <taxon>Viridiplantae</taxon>
        <taxon>Streptophyta</taxon>
        <taxon>Embryophyta</taxon>
        <taxon>Tracheophyta</taxon>
        <taxon>Spermatophyta</taxon>
        <taxon>Magnoliopsida</taxon>
        <taxon>eudicotyledons</taxon>
        <taxon>Gunneridae</taxon>
        <taxon>Pentapetalae</taxon>
        <taxon>asterids</taxon>
        <taxon>Ericales</taxon>
        <taxon>Ericaceae</taxon>
        <taxon>Ericoideae</taxon>
        <taxon>Rhodoreae</taxon>
        <taxon>Rhododendron</taxon>
    </lineage>
</organism>
<evidence type="ECO:0000256" key="9">
    <source>
        <dbReference type="SAM" id="MobiDB-lite"/>
    </source>
</evidence>
<feature type="compositionally biased region" description="Low complexity" evidence="9">
    <location>
        <begin position="154"/>
        <end position="179"/>
    </location>
</feature>
<evidence type="ECO:0000256" key="8">
    <source>
        <dbReference type="ARBA" id="ARBA00023288"/>
    </source>
</evidence>
<name>A0A834FZZ9_RHOSS</name>
<keyword evidence="7" id="KW-0325">Glycoprotein</keyword>
<evidence type="ECO:0000256" key="10">
    <source>
        <dbReference type="SAM" id="SignalP"/>
    </source>
</evidence>
<keyword evidence="3" id="KW-1003">Cell membrane</keyword>
<sequence>MEGLKGFRAIVAMTAAVLVVTCSVISVQAQISTPCTASQVTSFTPCINFITGSSAGGSGTPTAGCCDSVESLMSGSMDCACLIVTGNVPISLPINRTLAISLPRACNLPLQCKASGVPLPAPGPVLLAPPPPPLVPASSPLSPVAAPPPRSHVPASSPLSPVAAAAAPSPFSPTASKSSIDVAETPAETPAEKPDEAPAETPASPKPVHSVAPTATPGIKPVVTSTSASSPSYIPSPFVLLVLMGIMVFKGH</sequence>
<dbReference type="SUPFAM" id="SSF47699">
    <property type="entry name" value="Bifunctional inhibitor/lipid-transfer protein/seed storage 2S albumin"/>
    <property type="match status" value="1"/>
</dbReference>
<evidence type="ECO:0000256" key="5">
    <source>
        <dbReference type="ARBA" id="ARBA00022729"/>
    </source>
</evidence>
<dbReference type="OrthoDB" id="1914452at2759"/>
<evidence type="ECO:0000313" key="13">
    <source>
        <dbReference type="Proteomes" id="UP000626092"/>
    </source>
</evidence>
<proteinExistence type="inferred from homology"/>
<dbReference type="Proteomes" id="UP000626092">
    <property type="component" value="Unassembled WGS sequence"/>
</dbReference>
<evidence type="ECO:0000259" key="11">
    <source>
        <dbReference type="Pfam" id="PF14368"/>
    </source>
</evidence>
<evidence type="ECO:0000256" key="4">
    <source>
        <dbReference type="ARBA" id="ARBA00022622"/>
    </source>
</evidence>
<dbReference type="GO" id="GO:0098552">
    <property type="term" value="C:side of membrane"/>
    <property type="evidence" value="ECO:0007669"/>
    <property type="project" value="UniProtKB-KW"/>
</dbReference>
<keyword evidence="8" id="KW-0449">Lipoprotein</keyword>
<dbReference type="AlphaFoldDB" id="A0A834FZZ9"/>
<dbReference type="EMBL" id="WJXA01000013">
    <property type="protein sequence ID" value="KAF7120219.1"/>
    <property type="molecule type" value="Genomic_DNA"/>
</dbReference>
<feature type="chain" id="PRO_5032786841" description="Bifunctional inhibitor/plant lipid transfer protein/seed storage helical domain-containing protein" evidence="10">
    <location>
        <begin position="30"/>
        <end position="252"/>
    </location>
</feature>
<keyword evidence="4" id="KW-0336">GPI-anchor</keyword>
<evidence type="ECO:0000256" key="2">
    <source>
        <dbReference type="ARBA" id="ARBA00009748"/>
    </source>
</evidence>
<evidence type="ECO:0000313" key="12">
    <source>
        <dbReference type="EMBL" id="KAF7120219.1"/>
    </source>
</evidence>
<dbReference type="Gene3D" id="1.10.110.10">
    <property type="entry name" value="Plant lipid-transfer and hydrophobic proteins"/>
    <property type="match status" value="1"/>
</dbReference>
<dbReference type="Pfam" id="PF14368">
    <property type="entry name" value="LTP_2"/>
    <property type="match status" value="1"/>
</dbReference>
<dbReference type="PANTHER" id="PTHR33044">
    <property type="entry name" value="BIFUNCTIONAL INHIBITOR/LIPID-TRANSFER PROTEIN/SEED STORAGE 2S ALBUMIN SUPERFAMILY PROTEIN-RELATED"/>
    <property type="match status" value="1"/>
</dbReference>
<keyword evidence="4" id="KW-0472">Membrane</keyword>
<gene>
    <name evidence="12" type="ORF">RHSIM_Rhsim13G0026900</name>
</gene>
<evidence type="ECO:0000256" key="6">
    <source>
        <dbReference type="ARBA" id="ARBA00023157"/>
    </source>
</evidence>
<comment type="caution">
    <text evidence="12">The sequence shown here is derived from an EMBL/GenBank/DDBJ whole genome shotgun (WGS) entry which is preliminary data.</text>
</comment>
<reference evidence="12" key="1">
    <citation type="submission" date="2019-11" db="EMBL/GenBank/DDBJ databases">
        <authorList>
            <person name="Liu Y."/>
            <person name="Hou J."/>
            <person name="Li T.-Q."/>
            <person name="Guan C.-H."/>
            <person name="Wu X."/>
            <person name="Wu H.-Z."/>
            <person name="Ling F."/>
            <person name="Zhang R."/>
            <person name="Shi X.-G."/>
            <person name="Ren J.-P."/>
            <person name="Chen E.-F."/>
            <person name="Sun J.-M."/>
        </authorList>
    </citation>
    <scope>NUCLEOTIDE SEQUENCE</scope>
    <source>
        <strain evidence="12">Adult_tree_wgs_1</strain>
        <tissue evidence="12">Leaves</tissue>
    </source>
</reference>
<evidence type="ECO:0000256" key="1">
    <source>
        <dbReference type="ARBA" id="ARBA00004609"/>
    </source>
</evidence>
<protein>
    <recommendedName>
        <fullName evidence="11">Bifunctional inhibitor/plant lipid transfer protein/seed storage helical domain-containing protein</fullName>
    </recommendedName>
</protein>
<feature type="region of interest" description="Disordered" evidence="9">
    <location>
        <begin position="139"/>
        <end position="216"/>
    </location>
</feature>
<dbReference type="CDD" id="cd00010">
    <property type="entry name" value="AAI_LTSS"/>
    <property type="match status" value="1"/>
</dbReference>
<dbReference type="InterPro" id="IPR016140">
    <property type="entry name" value="Bifunc_inhib/LTP/seed_store"/>
</dbReference>
<accession>A0A834FZZ9</accession>
<evidence type="ECO:0000256" key="3">
    <source>
        <dbReference type="ARBA" id="ARBA00022475"/>
    </source>
</evidence>
<comment type="similarity">
    <text evidence="2">Belongs to the plant LTP family.</text>
</comment>
<feature type="domain" description="Bifunctional inhibitor/plant lipid transfer protein/seed storage helical" evidence="11">
    <location>
        <begin position="17"/>
        <end position="109"/>
    </location>
</feature>
<keyword evidence="13" id="KW-1185">Reference proteome</keyword>